<name>A0A1W6YX42_9BORD</name>
<dbReference type="AlphaFoldDB" id="A0A1W6YX42"/>
<dbReference type="InterPro" id="IPR012842">
    <property type="entry name" value="T3SS_SctL/SctL2"/>
</dbReference>
<dbReference type="InterPro" id="IPR010586">
    <property type="entry name" value="T3SS_stator_protein"/>
</dbReference>
<accession>A0A1W6YX42</accession>
<evidence type="ECO:0000256" key="3">
    <source>
        <dbReference type="ARBA" id="ARBA00022490"/>
    </source>
</evidence>
<dbReference type="Pfam" id="PF06635">
    <property type="entry name" value="T3SS_SCTL"/>
    <property type="match status" value="1"/>
</dbReference>
<keyword evidence="4" id="KW-0653">Protein transport</keyword>
<evidence type="ECO:0000256" key="2">
    <source>
        <dbReference type="ARBA" id="ARBA00022448"/>
    </source>
</evidence>
<keyword evidence="2" id="KW-0813">Transport</keyword>
<comment type="similarity">
    <text evidence="5">Belongs to the SctL stator family.</text>
</comment>
<evidence type="ECO:0000256" key="5">
    <source>
        <dbReference type="ARBA" id="ARBA00024335"/>
    </source>
</evidence>
<evidence type="ECO:0000313" key="8">
    <source>
        <dbReference type="EMBL" id="ARP85657.1"/>
    </source>
</evidence>
<feature type="compositionally biased region" description="Basic and acidic residues" evidence="7">
    <location>
        <begin position="43"/>
        <end position="69"/>
    </location>
</feature>
<evidence type="ECO:0000256" key="1">
    <source>
        <dbReference type="ARBA" id="ARBA00004496"/>
    </source>
</evidence>
<feature type="region of interest" description="Disordered" evidence="7">
    <location>
        <begin position="41"/>
        <end position="70"/>
    </location>
</feature>
<evidence type="ECO:0000256" key="7">
    <source>
        <dbReference type="SAM" id="MobiDB-lite"/>
    </source>
</evidence>
<dbReference type="NCBIfam" id="NF005392">
    <property type="entry name" value="PRK06937.1"/>
    <property type="match status" value="1"/>
</dbReference>
<dbReference type="GO" id="GO:0005829">
    <property type="term" value="C:cytosol"/>
    <property type="evidence" value="ECO:0007669"/>
    <property type="project" value="TreeGrafter"/>
</dbReference>
<evidence type="ECO:0000256" key="4">
    <source>
        <dbReference type="ARBA" id="ARBA00022927"/>
    </source>
</evidence>
<sequence length="281" mass="31005">MLPRGANCRGTRRWIWSCACQWSGIMSFLLDRGGMAAAPHNAVNEDRRDREEAFTESVDRHAGRPDTDGHAGLAVRPLGKVLRAESYARVVDAAEVLRHARSRAARILKDAKSAFHAERARGYALGKEEARAELAAEMVSMSRRMRLQIEGMESGLGEIVVAAMRKIIADFDDRQRALAAVRSGLALMRQQNHVTLRVNTDVAAALREDIDGLRKAFPKVGDIEIVEDERLGRDVCRLESAIGTVDVSLEAQLETLRRVLENALSRGGLATPENEGSERDV</sequence>
<dbReference type="Proteomes" id="UP000194139">
    <property type="component" value="Chromosome"/>
</dbReference>
<dbReference type="NCBIfam" id="TIGR02499">
    <property type="entry name" value="HrpE_YscL_not"/>
    <property type="match status" value="1"/>
</dbReference>
<gene>
    <name evidence="8" type="ORF">CAL13_05110</name>
</gene>
<organism evidence="8 9">
    <name type="scientific">Bordetella genomosp. 9</name>
    <dbReference type="NCBI Taxonomy" id="1416803"/>
    <lineage>
        <taxon>Bacteria</taxon>
        <taxon>Pseudomonadati</taxon>
        <taxon>Pseudomonadota</taxon>
        <taxon>Betaproteobacteria</taxon>
        <taxon>Burkholderiales</taxon>
        <taxon>Alcaligenaceae</taxon>
        <taxon>Bordetella</taxon>
    </lineage>
</organism>
<dbReference type="PANTHER" id="PTHR34982:SF4">
    <property type="entry name" value="TYPE 3 SECRETION SYSTEM STATOR PROTEIN"/>
    <property type="match status" value="1"/>
</dbReference>
<keyword evidence="3" id="KW-0963">Cytoplasm</keyword>
<dbReference type="InterPro" id="IPR051472">
    <property type="entry name" value="T3SS_Stator/FliH"/>
</dbReference>
<dbReference type="EMBL" id="CP021109">
    <property type="protein sequence ID" value="ARP85657.1"/>
    <property type="molecule type" value="Genomic_DNA"/>
</dbReference>
<dbReference type="PANTHER" id="PTHR34982">
    <property type="entry name" value="YOP PROTEINS TRANSLOCATION PROTEIN L"/>
    <property type="match status" value="1"/>
</dbReference>
<keyword evidence="9" id="KW-1185">Reference proteome</keyword>
<comment type="subcellular location">
    <subcellularLocation>
        <location evidence="1">Cytoplasm</location>
    </subcellularLocation>
</comment>
<protein>
    <recommendedName>
        <fullName evidence="6">Type 3 secretion system stator protein</fullName>
    </recommendedName>
</protein>
<proteinExistence type="inferred from homology"/>
<reference evidence="8 9" key="1">
    <citation type="submission" date="2017-05" db="EMBL/GenBank/DDBJ databases">
        <title>Complete and WGS of Bordetella genogroups.</title>
        <authorList>
            <person name="Spilker T."/>
            <person name="LiPuma J."/>
        </authorList>
    </citation>
    <scope>NUCLEOTIDE SEQUENCE [LARGE SCALE GENOMIC DNA]</scope>
    <source>
        <strain evidence="8 9">AU17164</strain>
    </source>
</reference>
<evidence type="ECO:0000313" key="9">
    <source>
        <dbReference type="Proteomes" id="UP000194139"/>
    </source>
</evidence>
<dbReference type="GO" id="GO:0030254">
    <property type="term" value="P:protein secretion by the type III secretion system"/>
    <property type="evidence" value="ECO:0007669"/>
    <property type="project" value="InterPro"/>
</dbReference>
<evidence type="ECO:0000256" key="6">
    <source>
        <dbReference type="ARBA" id="ARBA00040494"/>
    </source>
</evidence>